<dbReference type="EMBL" id="JAAAHS010000080">
    <property type="protein sequence ID" value="NBE52392.1"/>
    <property type="molecule type" value="Genomic_DNA"/>
</dbReference>
<evidence type="ECO:0000313" key="1">
    <source>
        <dbReference type="EMBL" id="NBE52392.1"/>
    </source>
</evidence>
<proteinExistence type="predicted"/>
<reference evidence="1" key="1">
    <citation type="submission" date="2020-01" db="EMBL/GenBank/DDBJ databases">
        <title>Whole-genome analyses of novel actinobacteria.</title>
        <authorList>
            <person name="Sahin N."/>
        </authorList>
    </citation>
    <scope>NUCLEOTIDE SEQUENCE</scope>
    <source>
        <strain evidence="1">YC537</strain>
    </source>
</reference>
<organism evidence="1 2">
    <name type="scientific">Streptomyces boluensis</name>
    <dbReference type="NCBI Taxonomy" id="1775135"/>
    <lineage>
        <taxon>Bacteria</taxon>
        <taxon>Bacillati</taxon>
        <taxon>Actinomycetota</taxon>
        <taxon>Actinomycetes</taxon>
        <taxon>Kitasatosporales</taxon>
        <taxon>Streptomycetaceae</taxon>
        <taxon>Streptomyces</taxon>
    </lineage>
</organism>
<comment type="caution">
    <text evidence="1">The sequence shown here is derived from an EMBL/GenBank/DDBJ whole genome shotgun (WGS) entry which is preliminary data.</text>
</comment>
<protein>
    <submittedName>
        <fullName evidence="1">Uncharacterized protein</fullName>
    </submittedName>
</protein>
<gene>
    <name evidence="1" type="ORF">GUY60_13335</name>
</gene>
<keyword evidence="2" id="KW-1185">Reference proteome</keyword>
<evidence type="ECO:0000313" key="2">
    <source>
        <dbReference type="Proteomes" id="UP000598297"/>
    </source>
</evidence>
<name>A0A964UPG5_9ACTN</name>
<sequence>MPVIVGDTARRLRDQATYDCAEDDKAEADSEAAEGDIRKQARGIDDTYGLSNEWAEVCGHDSGSNLIRQVRQESEQSYGVGRDRAFDVLRGHA</sequence>
<accession>A0A964UPG5</accession>
<dbReference type="AlphaFoldDB" id="A0A964UPG5"/>
<dbReference type="Proteomes" id="UP000598297">
    <property type="component" value="Unassembled WGS sequence"/>
</dbReference>
<dbReference type="RefSeq" id="WP_161697279.1">
    <property type="nucleotide sequence ID" value="NZ_JAAAHS010000080.1"/>
</dbReference>